<dbReference type="InterPro" id="IPR025724">
    <property type="entry name" value="GAG-pre-integrase_dom"/>
</dbReference>
<sequence>SEKFEILSVNGGIIRPTAVGTLRLIPGVNMHARVTVEEVYLVPDSFANVLSVAALDKQGGSVCFEDGQVTMRKGGEKILTGQRLGDLYALSCFSIPRSASRLRYTQPFGGVAHGKSASESMDLWHRRYGHLGLGNLERLVGEGMVSGVRFAKEQVKGAGDAGVCE</sequence>
<reference evidence="2 3" key="1">
    <citation type="journal article" date="2023" name="IScience">
        <title>Expanded male sex-determining region conserved during the evolution of homothallism in the green alga Volvox.</title>
        <authorList>
            <person name="Yamamoto K."/>
            <person name="Matsuzaki R."/>
            <person name="Mahakham W."/>
            <person name="Heman W."/>
            <person name="Sekimoto H."/>
            <person name="Kawachi M."/>
            <person name="Minakuchi Y."/>
            <person name="Toyoda A."/>
            <person name="Nozaki H."/>
        </authorList>
    </citation>
    <scope>NUCLEOTIDE SEQUENCE [LARGE SCALE GENOMIC DNA]</scope>
    <source>
        <strain evidence="2 3">NIES-4468</strain>
    </source>
</reference>
<dbReference type="Pfam" id="PF13976">
    <property type="entry name" value="gag_pre-integrs"/>
    <property type="match status" value="1"/>
</dbReference>
<name>A0ABQ5SPJ5_9CHLO</name>
<comment type="caution">
    <text evidence="2">The sequence shown here is derived from an EMBL/GenBank/DDBJ whole genome shotgun (WGS) entry which is preliminary data.</text>
</comment>
<feature type="non-terminal residue" evidence="2">
    <location>
        <position position="1"/>
    </location>
</feature>
<evidence type="ECO:0000313" key="3">
    <source>
        <dbReference type="Proteomes" id="UP001165090"/>
    </source>
</evidence>
<protein>
    <recommendedName>
        <fullName evidence="1">GAG-pre-integrase domain-containing protein</fullName>
    </recommendedName>
</protein>
<organism evidence="2 3">
    <name type="scientific">Volvox africanus</name>
    <dbReference type="NCBI Taxonomy" id="51714"/>
    <lineage>
        <taxon>Eukaryota</taxon>
        <taxon>Viridiplantae</taxon>
        <taxon>Chlorophyta</taxon>
        <taxon>core chlorophytes</taxon>
        <taxon>Chlorophyceae</taxon>
        <taxon>CS clade</taxon>
        <taxon>Chlamydomonadales</taxon>
        <taxon>Volvocaceae</taxon>
        <taxon>Volvox</taxon>
    </lineage>
</organism>
<evidence type="ECO:0000259" key="1">
    <source>
        <dbReference type="Pfam" id="PF13976"/>
    </source>
</evidence>
<dbReference type="EMBL" id="BSDZ01000106">
    <property type="protein sequence ID" value="GLI71338.1"/>
    <property type="molecule type" value="Genomic_DNA"/>
</dbReference>
<keyword evidence="3" id="KW-1185">Reference proteome</keyword>
<feature type="non-terminal residue" evidence="2">
    <location>
        <position position="165"/>
    </location>
</feature>
<gene>
    <name evidence="2" type="ORF">VaNZ11_016498</name>
</gene>
<dbReference type="Proteomes" id="UP001165090">
    <property type="component" value="Unassembled WGS sequence"/>
</dbReference>
<accession>A0ABQ5SPJ5</accession>
<feature type="domain" description="GAG-pre-integrase" evidence="1">
    <location>
        <begin position="114"/>
        <end position="154"/>
    </location>
</feature>
<evidence type="ECO:0000313" key="2">
    <source>
        <dbReference type="EMBL" id="GLI71338.1"/>
    </source>
</evidence>
<proteinExistence type="predicted"/>